<reference evidence="5" key="1">
    <citation type="submission" date="2020-03" db="EMBL/GenBank/DDBJ databases">
        <title>Relaxed selection underlies rapid genomic changes in the transitions from sociality to social parasitism in ants.</title>
        <authorList>
            <person name="Bi X."/>
        </authorList>
    </citation>
    <scope>NUCLEOTIDE SEQUENCE</scope>
    <source>
        <strain evidence="5">BGI-DK2014a</strain>
        <tissue evidence="5">Whole body</tissue>
    </source>
</reference>
<dbReference type="SMART" id="SM00300">
    <property type="entry name" value="ChSh"/>
    <property type="match status" value="1"/>
</dbReference>
<proteinExistence type="predicted"/>
<comment type="caution">
    <text evidence="5">The sequence shown here is derived from an EMBL/GenBank/DDBJ whole genome shotgun (WGS) entry which is preliminary data.</text>
</comment>
<evidence type="ECO:0000256" key="3">
    <source>
        <dbReference type="ARBA" id="ARBA00023242"/>
    </source>
</evidence>
<evidence type="ECO:0000256" key="2">
    <source>
        <dbReference type="ARBA" id="ARBA00022737"/>
    </source>
</evidence>
<evidence type="ECO:0000313" key="6">
    <source>
        <dbReference type="Proteomes" id="UP000669903"/>
    </source>
</evidence>
<dbReference type="FunFam" id="2.40.50.40:FF:000031">
    <property type="entry name" value="Heterochromatin protein 1"/>
    <property type="match status" value="1"/>
</dbReference>
<dbReference type="Pfam" id="PF03184">
    <property type="entry name" value="DDE_1"/>
    <property type="match status" value="1"/>
</dbReference>
<keyword evidence="6" id="KW-1185">Reference proteome</keyword>
<dbReference type="InterPro" id="IPR016197">
    <property type="entry name" value="Chromo-like_dom_sf"/>
</dbReference>
<dbReference type="PANTHER" id="PTHR19303">
    <property type="entry name" value="TRANSPOSON"/>
    <property type="match status" value="1"/>
</dbReference>
<organism evidence="5 6">
    <name type="scientific">Acromyrmex charruanus</name>
    <dbReference type="NCBI Taxonomy" id="2715315"/>
    <lineage>
        <taxon>Eukaryota</taxon>
        <taxon>Metazoa</taxon>
        <taxon>Ecdysozoa</taxon>
        <taxon>Arthropoda</taxon>
        <taxon>Hexapoda</taxon>
        <taxon>Insecta</taxon>
        <taxon>Pterygota</taxon>
        <taxon>Neoptera</taxon>
        <taxon>Endopterygota</taxon>
        <taxon>Hymenoptera</taxon>
        <taxon>Apocrita</taxon>
        <taxon>Aculeata</taxon>
        <taxon>Formicoidea</taxon>
        <taxon>Formicidae</taxon>
        <taxon>Myrmicinae</taxon>
        <taxon>Acromyrmex</taxon>
    </lineage>
</organism>
<dbReference type="GO" id="GO:0003677">
    <property type="term" value="F:DNA binding"/>
    <property type="evidence" value="ECO:0007669"/>
    <property type="project" value="TreeGrafter"/>
</dbReference>
<feature type="non-terminal residue" evidence="5">
    <location>
        <position position="1"/>
    </location>
</feature>
<dbReference type="AlphaFoldDB" id="A0A836K7R3"/>
<feature type="non-terminal residue" evidence="5">
    <location>
        <position position="693"/>
    </location>
</feature>
<dbReference type="CDD" id="cd00034">
    <property type="entry name" value="CSD"/>
    <property type="match status" value="1"/>
</dbReference>
<dbReference type="EMBL" id="JAANIC010000550">
    <property type="protein sequence ID" value="KAG5347671.1"/>
    <property type="molecule type" value="Genomic_DNA"/>
</dbReference>
<dbReference type="InterPro" id="IPR008251">
    <property type="entry name" value="Chromo_shadow_dom"/>
</dbReference>
<keyword evidence="3" id="KW-0539">Nucleus</keyword>
<dbReference type="GO" id="GO:0005694">
    <property type="term" value="C:chromosome"/>
    <property type="evidence" value="ECO:0007669"/>
    <property type="project" value="UniProtKB-ARBA"/>
</dbReference>
<protein>
    <submittedName>
        <fullName evidence="5">CBX5 protein</fullName>
    </submittedName>
</protein>
<dbReference type="Gene3D" id="3.30.420.10">
    <property type="entry name" value="Ribonuclease H-like superfamily/Ribonuclease H"/>
    <property type="match status" value="1"/>
</dbReference>
<accession>A0A836K7R3</accession>
<dbReference type="SUPFAM" id="SSF54160">
    <property type="entry name" value="Chromo domain-like"/>
    <property type="match status" value="1"/>
</dbReference>
<evidence type="ECO:0000313" key="5">
    <source>
        <dbReference type="EMBL" id="KAG5347671.1"/>
    </source>
</evidence>
<dbReference type="Pfam" id="PF01393">
    <property type="entry name" value="Chromo_shadow"/>
    <property type="match status" value="1"/>
</dbReference>
<dbReference type="Gene3D" id="2.40.50.40">
    <property type="match status" value="1"/>
</dbReference>
<dbReference type="GO" id="GO:0005634">
    <property type="term" value="C:nucleus"/>
    <property type="evidence" value="ECO:0007669"/>
    <property type="project" value="UniProtKB-SubCell"/>
</dbReference>
<dbReference type="PROSITE" id="PS50013">
    <property type="entry name" value="CHROMO_2"/>
    <property type="match status" value="1"/>
</dbReference>
<comment type="subcellular location">
    <subcellularLocation>
        <location evidence="1">Nucleus</location>
    </subcellularLocation>
</comment>
<dbReference type="PANTHER" id="PTHR19303:SF74">
    <property type="entry name" value="POGO TRANSPOSABLE ELEMENT WITH KRAB DOMAIN"/>
    <property type="match status" value="1"/>
</dbReference>
<feature type="domain" description="Chromo" evidence="4">
    <location>
        <begin position="627"/>
        <end position="685"/>
    </location>
</feature>
<keyword evidence="2" id="KW-0677">Repeat</keyword>
<name>A0A836K7R3_9HYME</name>
<dbReference type="InterPro" id="IPR000953">
    <property type="entry name" value="Chromo/chromo_shadow_dom"/>
</dbReference>
<dbReference type="InterPro" id="IPR032135">
    <property type="entry name" value="DUF4817"/>
</dbReference>
<gene>
    <name evidence="5" type="primary">Cbx5_2</name>
    <name evidence="5" type="ORF">G6Z76_0001523</name>
</gene>
<dbReference type="InterPro" id="IPR004875">
    <property type="entry name" value="DDE_SF_endonuclease_dom"/>
</dbReference>
<dbReference type="Pfam" id="PF16087">
    <property type="entry name" value="DUF4817"/>
    <property type="match status" value="1"/>
</dbReference>
<dbReference type="InterPro" id="IPR036397">
    <property type="entry name" value="RNaseH_sf"/>
</dbReference>
<evidence type="ECO:0000256" key="1">
    <source>
        <dbReference type="ARBA" id="ARBA00004123"/>
    </source>
</evidence>
<evidence type="ECO:0000259" key="4">
    <source>
        <dbReference type="PROSITE" id="PS50013"/>
    </source>
</evidence>
<dbReference type="Proteomes" id="UP000669903">
    <property type="component" value="Unassembled WGS sequence"/>
</dbReference>
<dbReference type="InterPro" id="IPR050863">
    <property type="entry name" value="CenT-Element_Derived"/>
</dbReference>
<sequence>MLSRYQQKSDRKQFTSETQMTKAKEYIAAGYSIKAAAQFVGACEATLRKRLKERTISLNLGRFKSSFSEDEETLIKLIKIIDDTFYGVSRKQLMAIVYRYAEHNNIFHNFNNEKKIVGEKWIRDFLVKYRLTLQRTEKFSGSVLKFNKVQFNKFHNNLKKILEENPELNASRIYNMDESNISTIFKLPKTVSSKCKHLESKVVSLNRIQSLTAVCCLSAAGYYVPPALIFPKKMYKPEFCKSAPQNTLGMASDCGSMNSELFVSWLKHFTKYVTVSQDRPVLLILDNHISHCSLSAINYCQENGIILLCLPPYASYKLQPLEIACFGSLKKFMTEECDRLISQHSDRSITICQVGEIFRTAYHKTISIDKAINAFRDTGIFPQSPSVFREEDFTPVSFTKRQLAKHPEDNGLQRAFAVESFFCNGGSVVATQRAFRARFEIPPHRLVPGRNSILSWVNSFQECGSVAKPRNGRQRNSRTPEAVERVRQSILLAIKENRCLTVRQLVENLGIPKTTLSRILVEDLGITRVCPKKSISEALKQNGKDFQNEVTKDALESNQKDSECHTASCEPPVECSGTTIHSSCNGAPSSPNQTEINSCEDIEIKTDVYADETMIDDSRVQGFKRELEADKILGSADDNGKLMYLIQWKGTDAVDMVSASEANAKCPQIVIRFYEDRITWKRTKNKIVVDEFS</sequence>